<gene>
    <name evidence="7" type="ORF">SARC_04488</name>
</gene>
<feature type="region of interest" description="Disordered" evidence="5">
    <location>
        <begin position="1"/>
        <end position="94"/>
    </location>
</feature>
<dbReference type="GO" id="GO:0005524">
    <property type="term" value="F:ATP binding"/>
    <property type="evidence" value="ECO:0007669"/>
    <property type="project" value="UniProtKB-KW"/>
</dbReference>
<dbReference type="GO" id="GO:0042393">
    <property type="term" value="F:histone binding"/>
    <property type="evidence" value="ECO:0007669"/>
    <property type="project" value="TreeGrafter"/>
</dbReference>
<dbReference type="PANTHER" id="PTHR23069">
    <property type="entry name" value="AAA DOMAIN-CONTAINING"/>
    <property type="match status" value="1"/>
</dbReference>
<dbReference type="FunFam" id="3.40.50.300:FF:000061">
    <property type="entry name" value="ATPase family, AAA domain-containing 2"/>
    <property type="match status" value="1"/>
</dbReference>
<dbReference type="InterPro" id="IPR045199">
    <property type="entry name" value="ATAD2-like"/>
</dbReference>
<evidence type="ECO:0000313" key="7">
    <source>
        <dbReference type="EMBL" id="KNC83251.1"/>
    </source>
</evidence>
<dbReference type="GeneID" id="25904992"/>
<evidence type="ECO:0000256" key="3">
    <source>
        <dbReference type="ARBA" id="ARBA00022840"/>
    </source>
</evidence>
<feature type="domain" description="AAA+ ATPase" evidence="6">
    <location>
        <begin position="182"/>
        <end position="325"/>
    </location>
</feature>
<dbReference type="GO" id="GO:0003682">
    <property type="term" value="F:chromatin binding"/>
    <property type="evidence" value="ECO:0007669"/>
    <property type="project" value="TreeGrafter"/>
</dbReference>
<name>A0A0L0G334_9EUKA</name>
<protein>
    <recommendedName>
        <fullName evidence="6">AAA+ ATPase domain-containing protein</fullName>
    </recommendedName>
</protein>
<dbReference type="STRING" id="667725.A0A0L0G334"/>
<evidence type="ECO:0000256" key="4">
    <source>
        <dbReference type="ARBA" id="ARBA00023117"/>
    </source>
</evidence>
<dbReference type="Pfam" id="PF00004">
    <property type="entry name" value="AAA"/>
    <property type="match status" value="1"/>
</dbReference>
<evidence type="ECO:0000256" key="1">
    <source>
        <dbReference type="ARBA" id="ARBA00006914"/>
    </source>
</evidence>
<accession>A0A0L0G334</accession>
<keyword evidence="2" id="KW-0547">Nucleotide-binding</keyword>
<dbReference type="InterPro" id="IPR003593">
    <property type="entry name" value="AAA+_ATPase"/>
</dbReference>
<keyword evidence="3" id="KW-0067">ATP-binding</keyword>
<dbReference type="OrthoDB" id="5421at2759"/>
<dbReference type="PANTHER" id="PTHR23069:SF0">
    <property type="entry name" value="TAT-BINDING HOMOLOG 7"/>
    <property type="match status" value="1"/>
</dbReference>
<keyword evidence="8" id="KW-1185">Reference proteome</keyword>
<dbReference type="GO" id="GO:0006337">
    <property type="term" value="P:nucleosome disassembly"/>
    <property type="evidence" value="ECO:0007669"/>
    <property type="project" value="TreeGrafter"/>
</dbReference>
<dbReference type="eggNOG" id="KOG0732">
    <property type="taxonomic scope" value="Eukaryota"/>
</dbReference>
<evidence type="ECO:0000259" key="6">
    <source>
        <dbReference type="SMART" id="SM00382"/>
    </source>
</evidence>
<sequence>MQPKKYILAKAKEEGKTNLGPSNRRYFFRNTIPAVQRFKPPTPKSNSKGPNRQTILFNDARLPRGRDGRSSGNRRRKASNYDFSGSSGDEDRNFEAAHKRSVMRARKEFMPLNMTSEEMEETARARGRHGTSALADIEPMECDKEVGFTDIGGLDRTIDTLKEMVIFPLLYPEFYDHFKVKSARGILLHGPPGTGKTLVARALANECTKVGCQKVAFFMRKGSDCLSKWVGESERQLRLLFDQAYLLRPSVIFFDEVRGVSGKPHSSYIGRGCKGVFGTIKALYVGKNMLCPSWCNLARMFGAIVCHRLQRDMGTLNHTYGRLLDQ</sequence>
<proteinExistence type="inferred from homology"/>
<evidence type="ECO:0000256" key="5">
    <source>
        <dbReference type="SAM" id="MobiDB-lite"/>
    </source>
</evidence>
<dbReference type="InterPro" id="IPR027417">
    <property type="entry name" value="P-loop_NTPase"/>
</dbReference>
<dbReference type="RefSeq" id="XP_014157153.1">
    <property type="nucleotide sequence ID" value="XM_014301678.1"/>
</dbReference>
<dbReference type="EMBL" id="KQ241850">
    <property type="protein sequence ID" value="KNC83251.1"/>
    <property type="molecule type" value="Genomic_DNA"/>
</dbReference>
<comment type="similarity">
    <text evidence="1">Belongs to the AAA ATPase family.</text>
</comment>
<reference evidence="7 8" key="1">
    <citation type="submission" date="2011-02" db="EMBL/GenBank/DDBJ databases">
        <title>The Genome Sequence of Sphaeroforma arctica JP610.</title>
        <authorList>
            <consortium name="The Broad Institute Genome Sequencing Platform"/>
            <person name="Russ C."/>
            <person name="Cuomo C."/>
            <person name="Young S.K."/>
            <person name="Zeng Q."/>
            <person name="Gargeya S."/>
            <person name="Alvarado L."/>
            <person name="Berlin A."/>
            <person name="Chapman S.B."/>
            <person name="Chen Z."/>
            <person name="Freedman E."/>
            <person name="Gellesch M."/>
            <person name="Goldberg J."/>
            <person name="Griggs A."/>
            <person name="Gujja S."/>
            <person name="Heilman E."/>
            <person name="Heiman D."/>
            <person name="Howarth C."/>
            <person name="Mehta T."/>
            <person name="Neiman D."/>
            <person name="Pearson M."/>
            <person name="Roberts A."/>
            <person name="Saif S."/>
            <person name="Shea T."/>
            <person name="Shenoy N."/>
            <person name="Sisk P."/>
            <person name="Stolte C."/>
            <person name="Sykes S."/>
            <person name="White J."/>
            <person name="Yandava C."/>
            <person name="Burger G."/>
            <person name="Gray M.W."/>
            <person name="Holland P.W.H."/>
            <person name="King N."/>
            <person name="Lang F.B.F."/>
            <person name="Roger A.J."/>
            <person name="Ruiz-Trillo I."/>
            <person name="Haas B."/>
            <person name="Nusbaum C."/>
            <person name="Birren B."/>
        </authorList>
    </citation>
    <scope>NUCLEOTIDE SEQUENCE [LARGE SCALE GENOMIC DNA]</scope>
    <source>
        <strain evidence="7 8">JP610</strain>
    </source>
</reference>
<dbReference type="SUPFAM" id="SSF52540">
    <property type="entry name" value="P-loop containing nucleoside triphosphate hydrolases"/>
    <property type="match status" value="1"/>
</dbReference>
<dbReference type="InterPro" id="IPR003959">
    <property type="entry name" value="ATPase_AAA_core"/>
</dbReference>
<dbReference type="GO" id="GO:0005634">
    <property type="term" value="C:nucleus"/>
    <property type="evidence" value="ECO:0007669"/>
    <property type="project" value="TreeGrafter"/>
</dbReference>
<feature type="compositionally biased region" description="Polar residues" evidence="5">
    <location>
        <begin position="44"/>
        <end position="56"/>
    </location>
</feature>
<dbReference type="GO" id="GO:0045815">
    <property type="term" value="P:transcription initiation-coupled chromatin remodeling"/>
    <property type="evidence" value="ECO:0007669"/>
    <property type="project" value="TreeGrafter"/>
</dbReference>
<dbReference type="GO" id="GO:0016887">
    <property type="term" value="F:ATP hydrolysis activity"/>
    <property type="evidence" value="ECO:0007669"/>
    <property type="project" value="InterPro"/>
</dbReference>
<keyword evidence="4" id="KW-0103">Bromodomain</keyword>
<dbReference type="Proteomes" id="UP000054560">
    <property type="component" value="Unassembled WGS sequence"/>
</dbReference>
<dbReference type="GO" id="GO:0006334">
    <property type="term" value="P:nucleosome assembly"/>
    <property type="evidence" value="ECO:0007669"/>
    <property type="project" value="TreeGrafter"/>
</dbReference>
<evidence type="ECO:0000256" key="2">
    <source>
        <dbReference type="ARBA" id="ARBA00022741"/>
    </source>
</evidence>
<dbReference type="AlphaFoldDB" id="A0A0L0G334"/>
<dbReference type="SMART" id="SM00382">
    <property type="entry name" value="AAA"/>
    <property type="match status" value="1"/>
</dbReference>
<dbReference type="Gene3D" id="3.40.50.300">
    <property type="entry name" value="P-loop containing nucleotide triphosphate hydrolases"/>
    <property type="match status" value="1"/>
</dbReference>
<organism evidence="7 8">
    <name type="scientific">Sphaeroforma arctica JP610</name>
    <dbReference type="NCBI Taxonomy" id="667725"/>
    <lineage>
        <taxon>Eukaryota</taxon>
        <taxon>Ichthyosporea</taxon>
        <taxon>Ichthyophonida</taxon>
        <taxon>Sphaeroforma</taxon>
    </lineage>
</organism>
<evidence type="ECO:0000313" key="8">
    <source>
        <dbReference type="Proteomes" id="UP000054560"/>
    </source>
</evidence>